<feature type="compositionally biased region" description="Basic residues" evidence="13">
    <location>
        <begin position="25"/>
        <end position="41"/>
    </location>
</feature>
<name>A0A6P6YJH0_DERPT</name>
<keyword evidence="3" id="KW-0812">Transmembrane</keyword>
<evidence type="ECO:0000256" key="7">
    <source>
        <dbReference type="ARBA" id="ARBA00022837"/>
    </source>
</evidence>
<evidence type="ECO:0000259" key="14">
    <source>
        <dbReference type="PROSITE" id="PS50268"/>
    </source>
</evidence>
<evidence type="ECO:0000256" key="12">
    <source>
        <dbReference type="PROSITE-ProRule" id="PRU00043"/>
    </source>
</evidence>
<dbReference type="Proteomes" id="UP000515146">
    <property type="component" value="Unplaced"/>
</dbReference>
<keyword evidence="15" id="KW-1185">Reference proteome</keyword>
<dbReference type="Gene3D" id="2.60.40.60">
    <property type="entry name" value="Cadherins"/>
    <property type="match status" value="5"/>
</dbReference>
<dbReference type="InterPro" id="IPR002126">
    <property type="entry name" value="Cadherin-like_dom"/>
</dbReference>
<dbReference type="SMART" id="SM00112">
    <property type="entry name" value="CA"/>
    <property type="match status" value="5"/>
</dbReference>
<dbReference type="PROSITE" id="PS00232">
    <property type="entry name" value="CADHERIN_1"/>
    <property type="match status" value="1"/>
</dbReference>
<dbReference type="GO" id="GO:0045296">
    <property type="term" value="F:cadherin binding"/>
    <property type="evidence" value="ECO:0007669"/>
    <property type="project" value="TreeGrafter"/>
</dbReference>
<dbReference type="InterPro" id="IPR039808">
    <property type="entry name" value="Cadherin"/>
</dbReference>
<dbReference type="RefSeq" id="XP_027205377.1">
    <property type="nucleotide sequence ID" value="XM_027349576.1"/>
</dbReference>
<dbReference type="InParanoid" id="A0A6P6YJH0"/>
<evidence type="ECO:0000256" key="4">
    <source>
        <dbReference type="ARBA" id="ARBA00022723"/>
    </source>
</evidence>
<evidence type="ECO:0000256" key="6">
    <source>
        <dbReference type="ARBA" id="ARBA00022737"/>
    </source>
</evidence>
<dbReference type="Pfam" id="PF00028">
    <property type="entry name" value="Cadherin"/>
    <property type="match status" value="3"/>
</dbReference>
<evidence type="ECO:0000256" key="9">
    <source>
        <dbReference type="ARBA" id="ARBA00022989"/>
    </source>
</evidence>
<reference evidence="16" key="1">
    <citation type="submission" date="2025-08" db="UniProtKB">
        <authorList>
            <consortium name="RefSeq"/>
        </authorList>
    </citation>
    <scope>IDENTIFICATION</scope>
    <source>
        <strain evidence="16">Airmid</strain>
    </source>
</reference>
<evidence type="ECO:0000256" key="10">
    <source>
        <dbReference type="ARBA" id="ARBA00023136"/>
    </source>
</evidence>
<feature type="domain" description="Cadherin" evidence="14">
    <location>
        <begin position="67"/>
        <end position="191"/>
    </location>
</feature>
<comment type="subcellular location">
    <subcellularLocation>
        <location evidence="1">Cell membrane</location>
        <topology evidence="1">Single-pass type I membrane protein</topology>
    </subcellularLocation>
</comment>
<evidence type="ECO:0000313" key="15">
    <source>
        <dbReference type="Proteomes" id="UP000515146"/>
    </source>
</evidence>
<dbReference type="PROSITE" id="PS50268">
    <property type="entry name" value="CADHERIN_2"/>
    <property type="match status" value="5"/>
</dbReference>
<keyword evidence="2" id="KW-1003">Cell membrane</keyword>
<evidence type="ECO:0000313" key="16">
    <source>
        <dbReference type="RefSeq" id="XP_027205377.1"/>
    </source>
</evidence>
<keyword evidence="10" id="KW-0472">Membrane</keyword>
<evidence type="ECO:0000256" key="2">
    <source>
        <dbReference type="ARBA" id="ARBA00022475"/>
    </source>
</evidence>
<evidence type="ECO:0000256" key="3">
    <source>
        <dbReference type="ARBA" id="ARBA00022692"/>
    </source>
</evidence>
<evidence type="ECO:0000256" key="11">
    <source>
        <dbReference type="ARBA" id="ARBA00023180"/>
    </source>
</evidence>
<dbReference type="GO" id="GO:0007156">
    <property type="term" value="P:homophilic cell adhesion via plasma membrane adhesion molecules"/>
    <property type="evidence" value="ECO:0007669"/>
    <property type="project" value="InterPro"/>
</dbReference>
<dbReference type="OMA" id="NEWHIEL"/>
<keyword evidence="9" id="KW-1133">Transmembrane helix</keyword>
<keyword evidence="5" id="KW-0732">Signal</keyword>
<evidence type="ECO:0000256" key="13">
    <source>
        <dbReference type="SAM" id="MobiDB-lite"/>
    </source>
</evidence>
<dbReference type="KEGG" id="dpte:113798980"/>
<dbReference type="GO" id="GO:0016477">
    <property type="term" value="P:cell migration"/>
    <property type="evidence" value="ECO:0007669"/>
    <property type="project" value="TreeGrafter"/>
</dbReference>
<proteinExistence type="predicted"/>
<gene>
    <name evidence="16" type="primary">LOC113798980</name>
</gene>
<feature type="domain" description="Cadherin" evidence="14">
    <location>
        <begin position="626"/>
        <end position="745"/>
    </location>
</feature>
<dbReference type="PRINTS" id="PR00205">
    <property type="entry name" value="CADHERIN"/>
</dbReference>
<dbReference type="PANTHER" id="PTHR24027:SF438">
    <property type="entry name" value="CADHERIN 23"/>
    <property type="match status" value="1"/>
</dbReference>
<dbReference type="OrthoDB" id="6252479at2759"/>
<keyword evidence="8" id="KW-0130">Cell adhesion</keyword>
<dbReference type="InterPro" id="IPR015919">
    <property type="entry name" value="Cadherin-like_sf"/>
</dbReference>
<dbReference type="FunFam" id="2.60.40.60:FF:000123">
    <property type="entry name" value="Protocadherin beta 4"/>
    <property type="match status" value="1"/>
</dbReference>
<evidence type="ECO:0000256" key="1">
    <source>
        <dbReference type="ARBA" id="ARBA00004251"/>
    </source>
</evidence>
<dbReference type="InterPro" id="IPR020894">
    <property type="entry name" value="Cadherin_CS"/>
</dbReference>
<dbReference type="GO" id="GO:0005509">
    <property type="term" value="F:calcium ion binding"/>
    <property type="evidence" value="ECO:0007669"/>
    <property type="project" value="UniProtKB-UniRule"/>
</dbReference>
<keyword evidence="4" id="KW-0479">Metal-binding</keyword>
<keyword evidence="6" id="KW-0677">Repeat</keyword>
<feature type="compositionally biased region" description="Polar residues" evidence="13">
    <location>
        <begin position="1"/>
        <end position="24"/>
    </location>
</feature>
<feature type="domain" description="Cadherin" evidence="14">
    <location>
        <begin position="339"/>
        <end position="517"/>
    </location>
</feature>
<organism evidence="15 16">
    <name type="scientific">Dermatophagoides pteronyssinus</name>
    <name type="common">European house dust mite</name>
    <dbReference type="NCBI Taxonomy" id="6956"/>
    <lineage>
        <taxon>Eukaryota</taxon>
        <taxon>Metazoa</taxon>
        <taxon>Ecdysozoa</taxon>
        <taxon>Arthropoda</taxon>
        <taxon>Chelicerata</taxon>
        <taxon>Arachnida</taxon>
        <taxon>Acari</taxon>
        <taxon>Acariformes</taxon>
        <taxon>Sarcoptiformes</taxon>
        <taxon>Astigmata</taxon>
        <taxon>Psoroptidia</taxon>
        <taxon>Analgoidea</taxon>
        <taxon>Pyroglyphidae</taxon>
        <taxon>Dermatophagoidinae</taxon>
        <taxon>Dermatophagoides</taxon>
    </lineage>
</organism>
<keyword evidence="11" id="KW-0325">Glycoprotein</keyword>
<dbReference type="AlphaFoldDB" id="A0A6P6YJH0"/>
<evidence type="ECO:0000256" key="5">
    <source>
        <dbReference type="ARBA" id="ARBA00022729"/>
    </source>
</evidence>
<dbReference type="CDD" id="cd11304">
    <property type="entry name" value="Cadherin_repeat"/>
    <property type="match status" value="4"/>
</dbReference>
<feature type="region of interest" description="Disordered" evidence="13">
    <location>
        <begin position="1"/>
        <end position="68"/>
    </location>
</feature>
<feature type="domain" description="Cadherin" evidence="14">
    <location>
        <begin position="518"/>
        <end position="619"/>
    </location>
</feature>
<dbReference type="GO" id="GO:0016342">
    <property type="term" value="C:catenin complex"/>
    <property type="evidence" value="ECO:0007669"/>
    <property type="project" value="TreeGrafter"/>
</dbReference>
<feature type="domain" description="Cadherin" evidence="14">
    <location>
        <begin position="192"/>
        <end position="308"/>
    </location>
</feature>
<keyword evidence="7 12" id="KW-0106">Calcium</keyword>
<dbReference type="GO" id="GO:0008013">
    <property type="term" value="F:beta-catenin binding"/>
    <property type="evidence" value="ECO:0007669"/>
    <property type="project" value="TreeGrafter"/>
</dbReference>
<protein>
    <submittedName>
        <fullName evidence="16">Neural-cadherin 2</fullName>
    </submittedName>
</protein>
<dbReference type="SUPFAM" id="SSF49313">
    <property type="entry name" value="Cadherin-like"/>
    <property type="match status" value="4"/>
</dbReference>
<accession>A0A6P6YJH0</accession>
<dbReference type="GO" id="GO:0031175">
    <property type="term" value="P:neuron projection development"/>
    <property type="evidence" value="ECO:0007669"/>
    <property type="project" value="TreeGrafter"/>
</dbReference>
<sequence length="748" mass="87853">MANSDNNNGNDKQYQNSRPDSNKQYNRKYWQRRKYLNKQRLRPANNNNVMMKKKQRRPTNNDKQQQQWPTFEIEINEEDDRSLPKRLLQITLTNDDNTNIIDHEHFIRYFLEPSEDDEDDDNDYANYIDNFSINHTNGEIFLLKSLDYDYPNGRPTYRLNAYAQNIQTKQMLSWAKIIIYLRNINDNKPFFMENIYKGNITENNWANISIIQVYAIDYDNYYDDDTDDDSDDNQLEYFIEKNHYNENGQQIFRIDSKSGWIITNVCCLDREQIANYTIIVSAIDPDGYKANATVQITVLDQNDCRPMFEKNEWHIELDENDDQFDSSIKNSTNLFQSKILLKLFINDNDLPESNSFTFKILQEKWSSKPIILQNEMNFNDDQNDQFTHSNISDYFINKKISLKNGQLSMNQTTGIYSTNTCALLLLTRTLDYENPRQRFIMLKILVTDNVDSVYDNNNDGSDINVINVNEKQRKQQQQQTYNHHEYNTNDILNDPKHSDICYIYIKIRDINDNKPKFLQNFLNITVVETLPLGSIVAKFIAYDPDRLYYSLDEQTNWQKYFQIDSDTGIIRLNRQLDRETISLHIVKIIATDLDSDQPLSSTATLVINVDDINDNAPFIINQTLPTIQENVHPTRLGNIYAYDRDDYAKGNGPPFTFVIDPNASEIIRQKFRLESIQNGDNNDDGHAILYSRQTFDREQQKQYQIPIVVNDSGYPSLSSTTFITITIGDINDNDMKDGWKNVHVFYIS</sequence>
<evidence type="ECO:0000256" key="8">
    <source>
        <dbReference type="ARBA" id="ARBA00022889"/>
    </source>
</evidence>
<dbReference type="PANTHER" id="PTHR24027">
    <property type="entry name" value="CADHERIN-23"/>
    <property type="match status" value="1"/>
</dbReference>